<evidence type="ECO:0000313" key="1">
    <source>
        <dbReference type="EMBL" id="CAG8659872.1"/>
    </source>
</evidence>
<dbReference type="EMBL" id="CAJVQC010014711">
    <property type="protein sequence ID" value="CAG8659872.1"/>
    <property type="molecule type" value="Genomic_DNA"/>
</dbReference>
<accession>A0ACA9NK69</accession>
<keyword evidence="2" id="KW-1185">Reference proteome</keyword>
<name>A0ACA9NK69_9GLOM</name>
<protein>
    <submittedName>
        <fullName evidence="1">700_t:CDS:1</fullName>
    </submittedName>
</protein>
<organism evidence="1 2">
    <name type="scientific">Racocetra persica</name>
    <dbReference type="NCBI Taxonomy" id="160502"/>
    <lineage>
        <taxon>Eukaryota</taxon>
        <taxon>Fungi</taxon>
        <taxon>Fungi incertae sedis</taxon>
        <taxon>Mucoromycota</taxon>
        <taxon>Glomeromycotina</taxon>
        <taxon>Glomeromycetes</taxon>
        <taxon>Diversisporales</taxon>
        <taxon>Gigasporaceae</taxon>
        <taxon>Racocetra</taxon>
    </lineage>
</organism>
<sequence>MANNSSLLNCLWISFFIFATGTGVLSGYLVSNAYYECLKGRLTSSSSYSTSYSINSIPCNTYDNISGGIIAGIVLVIVGALWCCTYCIILSRKLAPPKLPTYQSQPTNGRMSIMAHIKNVFKKKEENVESQAHEITPTLQSQSTNQRSLFPNFQKKKDDTELQAHEITPTHQSQSTNQRKSLFPNFQKKKEDAELQAHEVV</sequence>
<dbReference type="Proteomes" id="UP000789920">
    <property type="component" value="Unassembled WGS sequence"/>
</dbReference>
<gene>
    <name evidence="1" type="ORF">RPERSI_LOCUS8228</name>
</gene>
<proteinExistence type="predicted"/>
<comment type="caution">
    <text evidence="1">The sequence shown here is derived from an EMBL/GenBank/DDBJ whole genome shotgun (WGS) entry which is preliminary data.</text>
</comment>
<reference evidence="1" key="1">
    <citation type="submission" date="2021-06" db="EMBL/GenBank/DDBJ databases">
        <authorList>
            <person name="Kallberg Y."/>
            <person name="Tangrot J."/>
            <person name="Rosling A."/>
        </authorList>
    </citation>
    <scope>NUCLEOTIDE SEQUENCE</scope>
    <source>
        <strain evidence="1">MA461A</strain>
    </source>
</reference>
<evidence type="ECO:0000313" key="2">
    <source>
        <dbReference type="Proteomes" id="UP000789920"/>
    </source>
</evidence>